<accession>A0AAJ1IGQ1</accession>
<dbReference type="EMBL" id="JAQQAL010000029">
    <property type="protein sequence ID" value="MDC7227618.1"/>
    <property type="molecule type" value="Genomic_DNA"/>
</dbReference>
<reference evidence="1 2" key="1">
    <citation type="submission" date="2022-12" db="EMBL/GenBank/DDBJ databases">
        <title>Metagenome assembled genome from gulf of manar.</title>
        <authorList>
            <person name="Kohli P."/>
            <person name="Pk S."/>
            <person name="Venkata Ramana C."/>
            <person name="Sasikala C."/>
        </authorList>
    </citation>
    <scope>NUCLEOTIDE SEQUENCE [LARGE SCALE GENOMIC DNA]</scope>
    <source>
        <strain evidence="1">JB008</strain>
    </source>
</reference>
<organism evidence="1 2">
    <name type="scientific">Candidatus Thalassospirochaeta sargassi</name>
    <dbReference type="NCBI Taxonomy" id="3119039"/>
    <lineage>
        <taxon>Bacteria</taxon>
        <taxon>Pseudomonadati</taxon>
        <taxon>Spirochaetota</taxon>
        <taxon>Spirochaetia</taxon>
        <taxon>Spirochaetales</taxon>
        <taxon>Spirochaetaceae</taxon>
        <taxon>Candidatus Thalassospirochaeta</taxon>
    </lineage>
</organism>
<evidence type="ECO:0000313" key="2">
    <source>
        <dbReference type="Proteomes" id="UP001221217"/>
    </source>
</evidence>
<sequence>MGLYWNDIEIVPGMKLAVDLLHHEVVNETGVQVDISWKILSFGSRSEDDAYLDWNTGRKHSMKKVIKNRRLRQKLNRLELLQLPAGSEYMLVQEFHDGKEVFKRCYNLDMLQSVRNIRVIDH</sequence>
<dbReference type="AlphaFoldDB" id="A0AAJ1IGQ1"/>
<protein>
    <submittedName>
        <fullName evidence="1">Uncharacterized protein</fullName>
    </submittedName>
</protein>
<gene>
    <name evidence="1" type="ORF">PQJ61_12710</name>
</gene>
<dbReference type="Proteomes" id="UP001221217">
    <property type="component" value="Unassembled WGS sequence"/>
</dbReference>
<name>A0AAJ1IGQ1_9SPIO</name>
<evidence type="ECO:0000313" key="1">
    <source>
        <dbReference type="EMBL" id="MDC7227618.1"/>
    </source>
</evidence>
<comment type="caution">
    <text evidence="1">The sequence shown here is derived from an EMBL/GenBank/DDBJ whole genome shotgun (WGS) entry which is preliminary data.</text>
</comment>
<proteinExistence type="predicted"/>